<dbReference type="InterPro" id="IPR036259">
    <property type="entry name" value="MFS_trans_sf"/>
</dbReference>
<dbReference type="PANTHER" id="PTHR23501">
    <property type="entry name" value="MAJOR FACILITATOR SUPERFAMILY"/>
    <property type="match status" value="1"/>
</dbReference>
<feature type="transmembrane region" description="Helical" evidence="7">
    <location>
        <begin position="338"/>
        <end position="357"/>
    </location>
</feature>
<dbReference type="InterPro" id="IPR020846">
    <property type="entry name" value="MFS_dom"/>
</dbReference>
<feature type="transmembrane region" description="Helical" evidence="7">
    <location>
        <begin position="404"/>
        <end position="423"/>
    </location>
</feature>
<dbReference type="PROSITE" id="PS50850">
    <property type="entry name" value="MFS"/>
    <property type="match status" value="1"/>
</dbReference>
<evidence type="ECO:0000256" key="3">
    <source>
        <dbReference type="ARBA" id="ARBA00022475"/>
    </source>
</evidence>
<evidence type="ECO:0000256" key="6">
    <source>
        <dbReference type="ARBA" id="ARBA00023136"/>
    </source>
</evidence>
<feature type="transmembrane region" description="Helical" evidence="7">
    <location>
        <begin position="236"/>
        <end position="253"/>
    </location>
</feature>
<feature type="transmembrane region" description="Helical" evidence="7">
    <location>
        <begin position="76"/>
        <end position="95"/>
    </location>
</feature>
<comment type="subcellular location">
    <subcellularLocation>
        <location evidence="1">Cell membrane</location>
        <topology evidence="1">Multi-pass membrane protein</topology>
    </subcellularLocation>
</comment>
<evidence type="ECO:0000259" key="8">
    <source>
        <dbReference type="PROSITE" id="PS50850"/>
    </source>
</evidence>
<name>A0ABS4IY05_9BACL</name>
<evidence type="ECO:0000256" key="2">
    <source>
        <dbReference type="ARBA" id="ARBA00022448"/>
    </source>
</evidence>
<dbReference type="Pfam" id="PF07690">
    <property type="entry name" value="MFS_1"/>
    <property type="match status" value="1"/>
</dbReference>
<feature type="transmembrane region" description="Helical" evidence="7">
    <location>
        <begin position="307"/>
        <end position="326"/>
    </location>
</feature>
<dbReference type="PANTHER" id="PTHR23501:SF170">
    <property type="entry name" value="MULTIDRUG RESISTANCE PROTEIN 3"/>
    <property type="match status" value="1"/>
</dbReference>
<protein>
    <submittedName>
        <fullName evidence="9">EmrB/QacA subfamily drug resistance transporter</fullName>
    </submittedName>
</protein>
<evidence type="ECO:0000256" key="1">
    <source>
        <dbReference type="ARBA" id="ARBA00004651"/>
    </source>
</evidence>
<organism evidence="9 10">
    <name type="scientific">Paenibacillus eucommiae</name>
    <dbReference type="NCBI Taxonomy" id="1355755"/>
    <lineage>
        <taxon>Bacteria</taxon>
        <taxon>Bacillati</taxon>
        <taxon>Bacillota</taxon>
        <taxon>Bacilli</taxon>
        <taxon>Bacillales</taxon>
        <taxon>Paenibacillaceae</taxon>
        <taxon>Paenibacillus</taxon>
    </lineage>
</organism>
<feature type="transmembrane region" description="Helical" evidence="7">
    <location>
        <begin position="101"/>
        <end position="122"/>
    </location>
</feature>
<feature type="transmembrane region" description="Helical" evidence="7">
    <location>
        <begin position="274"/>
        <end position="295"/>
    </location>
</feature>
<reference evidence="9 10" key="1">
    <citation type="submission" date="2021-03" db="EMBL/GenBank/DDBJ databases">
        <title>Genomic Encyclopedia of Type Strains, Phase IV (KMG-IV): sequencing the most valuable type-strain genomes for metagenomic binning, comparative biology and taxonomic classification.</title>
        <authorList>
            <person name="Goeker M."/>
        </authorList>
    </citation>
    <scope>NUCLEOTIDE SEQUENCE [LARGE SCALE GENOMIC DNA]</scope>
    <source>
        <strain evidence="9 10">DSM 26048</strain>
    </source>
</reference>
<dbReference type="CDD" id="cd17502">
    <property type="entry name" value="MFS_Azr1_MDR_like"/>
    <property type="match status" value="1"/>
</dbReference>
<feature type="transmembrane region" description="Helical" evidence="7">
    <location>
        <begin position="46"/>
        <end position="64"/>
    </location>
</feature>
<dbReference type="PRINTS" id="PR01036">
    <property type="entry name" value="TCRTETB"/>
</dbReference>
<keyword evidence="2" id="KW-0813">Transport</keyword>
<feature type="transmembrane region" description="Helical" evidence="7">
    <location>
        <begin position="196"/>
        <end position="216"/>
    </location>
</feature>
<feature type="transmembrane region" description="Helical" evidence="7">
    <location>
        <begin position="479"/>
        <end position="501"/>
    </location>
</feature>
<proteinExistence type="predicted"/>
<feature type="transmembrane region" description="Helical" evidence="7">
    <location>
        <begin position="134"/>
        <end position="156"/>
    </location>
</feature>
<dbReference type="Gene3D" id="1.20.1720.10">
    <property type="entry name" value="Multidrug resistance protein D"/>
    <property type="match status" value="1"/>
</dbReference>
<keyword evidence="5 7" id="KW-1133">Transmembrane helix</keyword>
<keyword evidence="4 7" id="KW-0812">Transmembrane</keyword>
<evidence type="ECO:0000256" key="5">
    <source>
        <dbReference type="ARBA" id="ARBA00022989"/>
    </source>
</evidence>
<dbReference type="InterPro" id="IPR004638">
    <property type="entry name" value="EmrB-like"/>
</dbReference>
<feature type="transmembrane region" description="Helical" evidence="7">
    <location>
        <begin position="363"/>
        <end position="383"/>
    </location>
</feature>
<dbReference type="NCBIfam" id="TIGR00711">
    <property type="entry name" value="efflux_EmrB"/>
    <property type="match status" value="1"/>
</dbReference>
<evidence type="ECO:0000256" key="7">
    <source>
        <dbReference type="SAM" id="Phobius"/>
    </source>
</evidence>
<keyword evidence="10" id="KW-1185">Reference proteome</keyword>
<feature type="transmembrane region" description="Helical" evidence="7">
    <location>
        <begin position="162"/>
        <end position="184"/>
    </location>
</feature>
<dbReference type="Gene3D" id="1.20.1250.20">
    <property type="entry name" value="MFS general substrate transporter like domains"/>
    <property type="match status" value="1"/>
</dbReference>
<comment type="caution">
    <text evidence="9">The sequence shown here is derived from an EMBL/GenBank/DDBJ whole genome shotgun (WGS) entry which is preliminary data.</text>
</comment>
<dbReference type="Proteomes" id="UP001519287">
    <property type="component" value="Unassembled WGS sequence"/>
</dbReference>
<feature type="domain" description="Major facilitator superfamily (MFS) profile" evidence="8">
    <location>
        <begin position="11"/>
        <end position="506"/>
    </location>
</feature>
<accession>A0ABS4IY05</accession>
<dbReference type="RefSeq" id="WP_209972572.1">
    <property type="nucleotide sequence ID" value="NZ_JAGGLB010000010.1"/>
</dbReference>
<keyword evidence="6 7" id="KW-0472">Membrane</keyword>
<evidence type="ECO:0000256" key="4">
    <source>
        <dbReference type="ARBA" id="ARBA00022692"/>
    </source>
</evidence>
<evidence type="ECO:0000313" key="9">
    <source>
        <dbReference type="EMBL" id="MBP1991861.1"/>
    </source>
</evidence>
<keyword evidence="3" id="KW-1003">Cell membrane</keyword>
<dbReference type="EMBL" id="JAGGLB010000010">
    <property type="protein sequence ID" value="MBP1991861.1"/>
    <property type="molecule type" value="Genomic_DNA"/>
</dbReference>
<dbReference type="SUPFAM" id="SSF103473">
    <property type="entry name" value="MFS general substrate transporter"/>
    <property type="match status" value="1"/>
</dbReference>
<dbReference type="InterPro" id="IPR011701">
    <property type="entry name" value="MFS"/>
</dbReference>
<evidence type="ECO:0000313" key="10">
    <source>
        <dbReference type="Proteomes" id="UP001519287"/>
    </source>
</evidence>
<gene>
    <name evidence="9" type="ORF">J2Z66_003468</name>
</gene>
<sequence>MLDAKPKAGIITTGLLMGLVLSSLDQTIVSTAMPTVVKGLGGLPLYSWVFAIYMLVSTITMPIYGKLADLFGRKRMYLMGLFLFLLGSVLCGLAGTMRELIVFRGIQGLGAGALMPIAMTIVGDIYPPEKRGRFMGLFGAVFAICSILGPMLGGLIVEHISWGWIFYVNLPIGMAAFYLIAVSLKESKSDEKRSIDWLGAITLSGAIGSILLALVLGGNEQGQGAGAKLAWDSPEIVVLFCMGAILLALFIWIETQAKEPIIPLQLFGIRAIAFGNMAGFFMSAGMFGAIVYIPLFVQGVIGGSSSITGYILTPLMLSTIITSTAGGRLMSRLTFRMILIPSLALMAVGFFFLSQLTVDTSRFQIVMIMIITGLGMGAVYPALGTAAQSAVDSRSRGVATSSSQFFRSMGGTIGVSVLGSLLSQRMAAGLTELNSKLGASFSPEQLQHYTNPQVLLDSNASSLLPQEVILGLRHVYSEALAYVFLAGLVFVGLGLVASFFLGNARLIPKPASTFAKKTSNV</sequence>